<organism evidence="10 11">
    <name type="scientific">Coemansia spiralis</name>
    <dbReference type="NCBI Taxonomy" id="417178"/>
    <lineage>
        <taxon>Eukaryota</taxon>
        <taxon>Fungi</taxon>
        <taxon>Fungi incertae sedis</taxon>
        <taxon>Zoopagomycota</taxon>
        <taxon>Kickxellomycotina</taxon>
        <taxon>Kickxellomycetes</taxon>
        <taxon>Kickxellales</taxon>
        <taxon>Kickxellaceae</taxon>
        <taxon>Coemansia</taxon>
    </lineage>
</organism>
<feature type="domain" description="PX" evidence="9">
    <location>
        <begin position="417"/>
        <end position="548"/>
    </location>
</feature>
<feature type="region of interest" description="Disordered" evidence="7">
    <location>
        <begin position="1231"/>
        <end position="1333"/>
    </location>
</feature>
<feature type="compositionally biased region" description="Polar residues" evidence="7">
    <location>
        <begin position="30"/>
        <end position="56"/>
    </location>
</feature>
<evidence type="ECO:0000313" key="11">
    <source>
        <dbReference type="Proteomes" id="UP001151518"/>
    </source>
</evidence>
<feature type="compositionally biased region" description="Basic and acidic residues" evidence="7">
    <location>
        <begin position="1"/>
        <end position="12"/>
    </location>
</feature>
<dbReference type="SUPFAM" id="SSF50729">
    <property type="entry name" value="PH domain-like"/>
    <property type="match status" value="1"/>
</dbReference>
<protein>
    <recommendedName>
        <fullName evidence="2">phospholipase D</fullName>
        <ecNumber evidence="2">3.1.4.4</ecNumber>
    </recommendedName>
</protein>
<dbReference type="GO" id="GO:0004630">
    <property type="term" value="F:phospholipase D activity"/>
    <property type="evidence" value="ECO:0007669"/>
    <property type="project" value="UniProtKB-EC"/>
</dbReference>
<evidence type="ECO:0000256" key="7">
    <source>
        <dbReference type="SAM" id="MobiDB-lite"/>
    </source>
</evidence>
<feature type="region of interest" description="Disordered" evidence="7">
    <location>
        <begin position="207"/>
        <end position="258"/>
    </location>
</feature>
<evidence type="ECO:0000256" key="2">
    <source>
        <dbReference type="ARBA" id="ARBA00012027"/>
    </source>
</evidence>
<dbReference type="InterPro" id="IPR001736">
    <property type="entry name" value="PLipase_D/transphosphatidylase"/>
</dbReference>
<gene>
    <name evidence="10" type="ORF">GGI25_002339</name>
</gene>
<dbReference type="SUPFAM" id="SSF56024">
    <property type="entry name" value="Phospholipase D/nuclease"/>
    <property type="match status" value="2"/>
</dbReference>
<evidence type="ECO:0000256" key="4">
    <source>
        <dbReference type="ARBA" id="ARBA00022801"/>
    </source>
</evidence>
<evidence type="ECO:0000256" key="1">
    <source>
        <dbReference type="ARBA" id="ARBA00000798"/>
    </source>
</evidence>
<evidence type="ECO:0000256" key="5">
    <source>
        <dbReference type="ARBA" id="ARBA00022963"/>
    </source>
</evidence>
<dbReference type="PANTHER" id="PTHR18896:SF76">
    <property type="entry name" value="PHOSPHOLIPASE"/>
    <property type="match status" value="1"/>
</dbReference>
<feature type="compositionally biased region" description="Basic and acidic residues" evidence="7">
    <location>
        <begin position="1268"/>
        <end position="1277"/>
    </location>
</feature>
<dbReference type="InterPro" id="IPR036871">
    <property type="entry name" value="PX_dom_sf"/>
</dbReference>
<dbReference type="Gene3D" id="3.30.870.10">
    <property type="entry name" value="Endonuclease Chain A"/>
    <property type="match status" value="3"/>
</dbReference>
<feature type="compositionally biased region" description="Basic and acidic residues" evidence="7">
    <location>
        <begin position="1122"/>
        <end position="1137"/>
    </location>
</feature>
<dbReference type="CDD" id="cd09138">
    <property type="entry name" value="PLDc_vPLD1_2_yPLD_like_1"/>
    <property type="match status" value="1"/>
</dbReference>
<feature type="compositionally biased region" description="Low complexity" evidence="7">
    <location>
        <begin position="1280"/>
        <end position="1301"/>
    </location>
</feature>
<dbReference type="SMART" id="SM00312">
    <property type="entry name" value="PX"/>
    <property type="match status" value="1"/>
</dbReference>
<dbReference type="EMBL" id="JANBTW010000020">
    <property type="protein sequence ID" value="KAJ2678545.1"/>
    <property type="molecule type" value="Genomic_DNA"/>
</dbReference>
<feature type="compositionally biased region" description="Low complexity" evidence="7">
    <location>
        <begin position="81"/>
        <end position="95"/>
    </location>
</feature>
<comment type="caution">
    <text evidence="10">The sequence shown here is derived from an EMBL/GenBank/DDBJ whole genome shotgun (WGS) entry which is preliminary data.</text>
</comment>
<evidence type="ECO:0000259" key="9">
    <source>
        <dbReference type="PROSITE" id="PS50195"/>
    </source>
</evidence>
<keyword evidence="6" id="KW-0443">Lipid metabolism</keyword>
<dbReference type="PROSITE" id="PS50195">
    <property type="entry name" value="PX"/>
    <property type="match status" value="1"/>
</dbReference>
<dbReference type="PROSITE" id="PS50035">
    <property type="entry name" value="PLD"/>
    <property type="match status" value="2"/>
</dbReference>
<dbReference type="InterPro" id="IPR001683">
    <property type="entry name" value="PX_dom"/>
</dbReference>
<dbReference type="Gene3D" id="3.30.1520.10">
    <property type="entry name" value="Phox-like domain"/>
    <property type="match status" value="1"/>
</dbReference>
<feature type="domain" description="PLD phosphodiesterase" evidence="8">
    <location>
        <begin position="1584"/>
        <end position="1611"/>
    </location>
</feature>
<dbReference type="Pfam" id="PF13091">
    <property type="entry name" value="PLDc_2"/>
    <property type="match status" value="1"/>
</dbReference>
<feature type="compositionally biased region" description="Polar residues" evidence="7">
    <location>
        <begin position="97"/>
        <end position="106"/>
    </location>
</feature>
<dbReference type="GO" id="GO:0035091">
    <property type="term" value="F:phosphatidylinositol binding"/>
    <property type="evidence" value="ECO:0007669"/>
    <property type="project" value="InterPro"/>
</dbReference>
<dbReference type="EC" id="3.1.4.4" evidence="2"/>
<evidence type="ECO:0000256" key="3">
    <source>
        <dbReference type="ARBA" id="ARBA00022737"/>
    </source>
</evidence>
<feature type="compositionally biased region" description="Basic and acidic residues" evidence="7">
    <location>
        <begin position="1312"/>
        <end position="1332"/>
    </location>
</feature>
<feature type="compositionally biased region" description="Basic and acidic residues" evidence="7">
    <location>
        <begin position="57"/>
        <end position="70"/>
    </location>
</feature>
<reference evidence="10" key="1">
    <citation type="submission" date="2022-07" db="EMBL/GenBank/DDBJ databases">
        <title>Phylogenomic reconstructions and comparative analyses of Kickxellomycotina fungi.</title>
        <authorList>
            <person name="Reynolds N.K."/>
            <person name="Stajich J.E."/>
            <person name="Barry K."/>
            <person name="Grigoriev I.V."/>
            <person name="Crous P."/>
            <person name="Smith M.E."/>
        </authorList>
    </citation>
    <scope>NUCLEOTIDE SEQUENCE</scope>
    <source>
        <strain evidence="10">NRRL 3115</strain>
    </source>
</reference>
<dbReference type="OrthoDB" id="14911at2759"/>
<feature type="compositionally biased region" description="Polar residues" evidence="7">
    <location>
        <begin position="210"/>
        <end position="219"/>
    </location>
</feature>
<keyword evidence="3" id="KW-0677">Repeat</keyword>
<name>A0A9W8G439_9FUNG</name>
<comment type="catalytic activity">
    <reaction evidence="1">
        <text>a 1,2-diacyl-sn-glycero-3-phosphocholine + H2O = a 1,2-diacyl-sn-glycero-3-phosphate + choline + H(+)</text>
        <dbReference type="Rhea" id="RHEA:14445"/>
        <dbReference type="ChEBI" id="CHEBI:15354"/>
        <dbReference type="ChEBI" id="CHEBI:15377"/>
        <dbReference type="ChEBI" id="CHEBI:15378"/>
        <dbReference type="ChEBI" id="CHEBI:57643"/>
        <dbReference type="ChEBI" id="CHEBI:58608"/>
        <dbReference type="EC" id="3.1.4.4"/>
    </reaction>
</comment>
<feature type="domain" description="PLD phosphodiesterase" evidence="8">
    <location>
        <begin position="792"/>
        <end position="819"/>
    </location>
</feature>
<dbReference type="InterPro" id="IPR015679">
    <property type="entry name" value="PLipase_D_fam"/>
</dbReference>
<dbReference type="SUPFAM" id="SSF64268">
    <property type="entry name" value="PX domain"/>
    <property type="match status" value="1"/>
</dbReference>
<accession>A0A9W8G439</accession>
<feature type="region of interest" description="Disordered" evidence="7">
    <location>
        <begin position="1462"/>
        <end position="1547"/>
    </location>
</feature>
<evidence type="ECO:0000313" key="10">
    <source>
        <dbReference type="EMBL" id="KAJ2678545.1"/>
    </source>
</evidence>
<evidence type="ECO:0000256" key="6">
    <source>
        <dbReference type="ARBA" id="ARBA00023098"/>
    </source>
</evidence>
<dbReference type="Proteomes" id="UP001151518">
    <property type="component" value="Unassembled WGS sequence"/>
</dbReference>
<feature type="region of interest" description="Disordered" evidence="7">
    <location>
        <begin position="1"/>
        <end position="109"/>
    </location>
</feature>
<dbReference type="Pfam" id="PF00787">
    <property type="entry name" value="PX"/>
    <property type="match status" value="1"/>
</dbReference>
<dbReference type="SMART" id="SM00155">
    <property type="entry name" value="PLDc"/>
    <property type="match status" value="2"/>
</dbReference>
<feature type="compositionally biased region" description="Basic and acidic residues" evidence="7">
    <location>
        <begin position="1513"/>
        <end position="1530"/>
    </location>
</feature>
<dbReference type="CDD" id="cd09141">
    <property type="entry name" value="PLDc_vPLD1_2_yPLD_like_2"/>
    <property type="match status" value="1"/>
</dbReference>
<keyword evidence="4" id="KW-0378">Hydrolase</keyword>
<proteinExistence type="predicted"/>
<evidence type="ECO:0000259" key="8">
    <source>
        <dbReference type="PROSITE" id="PS50035"/>
    </source>
</evidence>
<dbReference type="PANTHER" id="PTHR18896">
    <property type="entry name" value="PHOSPHOLIPASE D"/>
    <property type="match status" value="1"/>
</dbReference>
<dbReference type="GO" id="GO:0009395">
    <property type="term" value="P:phospholipid catabolic process"/>
    <property type="evidence" value="ECO:0007669"/>
    <property type="project" value="TreeGrafter"/>
</dbReference>
<dbReference type="InterPro" id="IPR025202">
    <property type="entry name" value="PLD-like_dom"/>
</dbReference>
<dbReference type="Pfam" id="PF00614">
    <property type="entry name" value="PLDc"/>
    <property type="match status" value="1"/>
</dbReference>
<sequence length="1803" mass="203076">MVFVEDSGKDDSAAAISSANGATSAFPVQDRQQQTRQPSATNRSNTANMALSSTDSKVPETKRAQTDHHISTAFGNTSSNAVPTSPASPFAAASAISEHSQASPQSYAHRRSVSGWEKLFTNMSQRSATHEHENTNGISDHADLERRVPGIGEDSLTHGDVQYVYESDDNLGNGRDAFAHKASRQMPNINGSYSQPTTPFAAIANRDRSNTGASSTGSALQYDHGPTTSTTALSPTYRLPSTDDQHESSSITNLKGKHTRLLSTDAETGSHHHDFHGHHFPQIYHHKSNTSIGNRQERSDSELHQGPSALWSRLFIQSGEAGVQADGGAYSGDDAEDEGVISGEDNAIKHKRMEDLRNKFKRAVVIASAITRKHPRTMKSAGLQGVFPFLQDAMFVPMFYFMRDEHGHRAPPVIFDAIRLNIVVGGPALSAEEDQHSFARIELQYGDVKWVIHRRINDFLSLHTMLTLRKFKGRVNQVPPFPPQLSYALEKARAFKPGHSHHQSSRMQQANIDRKQALENYLLKLLRALNMRPSYEVCTFLELSAVSIMKDVGWKGKEGNLDRRVEHTTGMWCTPHDLRRWSRQWVLVRDSYIAFCNHISDPYPSDVLFADPQFDIKFRKKTGRNPLFPYRITISNEYRRIQLRSDSERTINEWRHSITEMKNSSAWAQPHRFASFAPVRENSRVIWFVDGDDYFYALSEALENATDCIYIEDWWLSPELHLRRPYALNEEYRIDRLLKRKAEEGIKIYVVVYKEVTVSLTINSAYTKRKLQSLHPNIMVQRHPDHLAGGTMFWAHHEKMVIVDNTFAFIGGLDLCWGRYDTHGHRLSDYYLPYKGKPFSHLQIFFGQDYNNARIHDFTNVNDYEETLIDRRTTSRMPWHDVHMAMIGQPARDVARHFIQRWNFIKSSKGMAKTHMPFLMPKGEYSASRNDLQYHGSCRTQALRSSAEWSLGITKESSIHTAYCEMIRNAKHFIYIENQFFISNAKEDAGYTVKNRVAEALVDRIKRAHKRQEKFRVFVLIPLMPAFEGDVSSVGAATLKLVMHWQYQSICRGEHSIACQLDKEGINMHDYIRFFGLRTYDVIRRYADGGVKQDVSVIAGNAPQEAPGFEKELKQQGVPAIERDPKITDLKKGRQQNESKVGPPRLSPEDESVRAATIANHSIHHGGVPPATSLSFKSPEQSSIATGEYSFQRPDEAFVENNVPMKDNPTRISQEMTRRSHDHGIAGSISSRQQAQHNLPGRRSFNLPRKTLSRQRSSFSGLRGFFTGDRESRHTKDTAAAPRRNSSSLSSSPSSSPSASDNDSDGDYSYDNVHDKGPRTGYPRRVDKEGQRRNAFRYLLRGTEHLKQYGRQRMPGRHMKGGGPGHKLHKRLHKYGMAGLERRDSDSEFAGSSMHVDMDDVDNYVHPPRYEGRNPEDAAFLGDQQEGRAVERMQPTVLPDFAGTEYVRERQLVDADATGFVGTTAGAEPATDKAPAGLSASTRRNTKRASDIGSSSNTAGYPPPPRPGGPQVLEHEVFSKRKAPEAEHLAQGKKQAPGTRPPPLTTHRSAQAALGTIEAHPKTGGAASEIVHVEPEVIDQVVTELVYIHCKLMIVDDRYVVMGSANINDRSMVGNRDSEIAMIIEDSQPVVTTMNGRPYQAAKFAHSLRVQLCQEHCGLLGDFDQMRYVYEMYGGKPPINTQRSEAENQDAERARKLVEDPLSEGFQEMWWSVATKNEELFRDVFRCVPDDTVETFDQYKKFIPGHEVPHGHALPTRTTAETLELLKGVKGHLVPIPLNFLKNENLGAKLGDKEMLVPVEVFT</sequence>
<feature type="region of interest" description="Disordered" evidence="7">
    <location>
        <begin position="1122"/>
        <end position="1152"/>
    </location>
</feature>
<keyword evidence="5" id="KW-0442">Lipid degradation</keyword>